<comment type="similarity">
    <text evidence="7">Belongs to the exonuclease superfamily. TREX family.</text>
</comment>
<dbReference type="InterPro" id="IPR013520">
    <property type="entry name" value="Ribonucl_H"/>
</dbReference>
<dbReference type="STRING" id="104452.A0A0L7KPL8"/>
<dbReference type="InterPro" id="IPR036397">
    <property type="entry name" value="RNaseH_sf"/>
</dbReference>
<keyword evidence="2" id="KW-0540">Nuclease</keyword>
<protein>
    <submittedName>
        <fullName evidence="9">Putative three prime repair exonuclease 1</fullName>
    </submittedName>
</protein>
<dbReference type="GO" id="GO:0006308">
    <property type="term" value="P:DNA catabolic process"/>
    <property type="evidence" value="ECO:0007669"/>
    <property type="project" value="TreeGrafter"/>
</dbReference>
<evidence type="ECO:0000256" key="4">
    <source>
        <dbReference type="ARBA" id="ARBA00022801"/>
    </source>
</evidence>
<evidence type="ECO:0000259" key="8">
    <source>
        <dbReference type="SMART" id="SM00479"/>
    </source>
</evidence>
<evidence type="ECO:0000256" key="2">
    <source>
        <dbReference type="ARBA" id="ARBA00022722"/>
    </source>
</evidence>
<accession>A0A0L7KPL8</accession>
<comment type="caution">
    <text evidence="9">The sequence shown here is derived from an EMBL/GenBank/DDBJ whole genome shotgun (WGS) entry which is preliminary data.</text>
</comment>
<gene>
    <name evidence="9" type="ORF">OBRU01_23488</name>
</gene>
<dbReference type="InterPro" id="IPR012337">
    <property type="entry name" value="RNaseH-like_sf"/>
</dbReference>
<dbReference type="Proteomes" id="UP000037510">
    <property type="component" value="Unassembled WGS sequence"/>
</dbReference>
<dbReference type="GO" id="GO:0046872">
    <property type="term" value="F:metal ion binding"/>
    <property type="evidence" value="ECO:0007669"/>
    <property type="project" value="UniProtKB-KW"/>
</dbReference>
<keyword evidence="5 9" id="KW-0269">Exonuclease</keyword>
<dbReference type="SMART" id="SM00479">
    <property type="entry name" value="EXOIII"/>
    <property type="match status" value="1"/>
</dbReference>
<dbReference type="Gene3D" id="3.30.420.10">
    <property type="entry name" value="Ribonuclease H-like superfamily/Ribonuclease H"/>
    <property type="match status" value="1"/>
</dbReference>
<sequence length="312" mass="35537">MEQIKTFLIIDLETTGLPHKEYNRTKITEMCLLAASRKDIRNAAFGELPPICKLSFMLNPEKTITPDSARITGITNEHVKYAPTFKEKFHTVNSFIKDLKKPVCFVAHNGNTFDYRILLAECADAKVMLPDDLLCVDSLAIFRKISKAKNNKSSDSVDKPMNTDKSMNSTFLSDIMTDDEDAWPEMNVTPENFQEIDELCSSFYNLSPSQNMPRKKVNKSITKVKSSGKLRESFKLTEIYTRYFGGTEGKTAHRAEDDCLMLLQCMVAAQSKETSDDFLLLCDQNCKLLLDCKPLERKTNLEAKRYNKNPLH</sequence>
<dbReference type="EMBL" id="JTDY01007828">
    <property type="protein sequence ID" value="KOB64914.1"/>
    <property type="molecule type" value="Genomic_DNA"/>
</dbReference>
<dbReference type="GO" id="GO:0003676">
    <property type="term" value="F:nucleic acid binding"/>
    <property type="evidence" value="ECO:0007669"/>
    <property type="project" value="InterPro"/>
</dbReference>
<dbReference type="GO" id="GO:0005737">
    <property type="term" value="C:cytoplasm"/>
    <property type="evidence" value="ECO:0007669"/>
    <property type="project" value="TreeGrafter"/>
</dbReference>
<evidence type="ECO:0000313" key="10">
    <source>
        <dbReference type="Proteomes" id="UP000037510"/>
    </source>
</evidence>
<dbReference type="AlphaFoldDB" id="A0A0L7KPL8"/>
<name>A0A0L7KPL8_OPEBR</name>
<dbReference type="Pfam" id="PF00929">
    <property type="entry name" value="RNase_T"/>
    <property type="match status" value="1"/>
</dbReference>
<evidence type="ECO:0000256" key="1">
    <source>
        <dbReference type="ARBA" id="ARBA00001946"/>
    </source>
</evidence>
<evidence type="ECO:0000256" key="3">
    <source>
        <dbReference type="ARBA" id="ARBA00022723"/>
    </source>
</evidence>
<comment type="cofactor">
    <cofactor evidence="1">
        <name>Mg(2+)</name>
        <dbReference type="ChEBI" id="CHEBI:18420"/>
    </cofactor>
</comment>
<dbReference type="SUPFAM" id="SSF53098">
    <property type="entry name" value="Ribonuclease H-like"/>
    <property type="match status" value="1"/>
</dbReference>
<proteinExistence type="inferred from homology"/>
<organism evidence="9 10">
    <name type="scientific">Operophtera brumata</name>
    <name type="common">Winter moth</name>
    <name type="synonym">Phalaena brumata</name>
    <dbReference type="NCBI Taxonomy" id="104452"/>
    <lineage>
        <taxon>Eukaryota</taxon>
        <taxon>Metazoa</taxon>
        <taxon>Ecdysozoa</taxon>
        <taxon>Arthropoda</taxon>
        <taxon>Hexapoda</taxon>
        <taxon>Insecta</taxon>
        <taxon>Pterygota</taxon>
        <taxon>Neoptera</taxon>
        <taxon>Endopterygota</taxon>
        <taxon>Lepidoptera</taxon>
        <taxon>Glossata</taxon>
        <taxon>Ditrysia</taxon>
        <taxon>Geometroidea</taxon>
        <taxon>Geometridae</taxon>
        <taxon>Larentiinae</taxon>
        <taxon>Operophtera</taxon>
    </lineage>
</organism>
<evidence type="ECO:0000256" key="7">
    <source>
        <dbReference type="ARBA" id="ARBA00025769"/>
    </source>
</evidence>
<evidence type="ECO:0000256" key="5">
    <source>
        <dbReference type="ARBA" id="ARBA00022839"/>
    </source>
</evidence>
<evidence type="ECO:0000256" key="6">
    <source>
        <dbReference type="ARBA" id="ARBA00022842"/>
    </source>
</evidence>
<keyword evidence="4" id="KW-0378">Hydrolase</keyword>
<evidence type="ECO:0000313" key="9">
    <source>
        <dbReference type="EMBL" id="KOB64914.1"/>
    </source>
</evidence>
<dbReference type="GO" id="GO:0008296">
    <property type="term" value="F:3'-5'-DNA exonuclease activity"/>
    <property type="evidence" value="ECO:0007669"/>
    <property type="project" value="TreeGrafter"/>
</dbReference>
<keyword evidence="3" id="KW-0479">Metal-binding</keyword>
<dbReference type="InterPro" id="IPR040393">
    <property type="entry name" value="TREX1/2"/>
</dbReference>
<feature type="domain" description="Exonuclease" evidence="8">
    <location>
        <begin position="6"/>
        <end position="275"/>
    </location>
</feature>
<keyword evidence="10" id="KW-1185">Reference proteome</keyword>
<dbReference type="PANTHER" id="PTHR13058:SF19">
    <property type="entry name" value="LD40940P"/>
    <property type="match status" value="1"/>
</dbReference>
<dbReference type="PANTHER" id="PTHR13058">
    <property type="entry name" value="THREE PRIME REPAIR EXONUCLEASE 1, 2"/>
    <property type="match status" value="1"/>
</dbReference>
<keyword evidence="6" id="KW-0460">Magnesium</keyword>
<reference evidence="9 10" key="1">
    <citation type="journal article" date="2015" name="Genome Biol. Evol.">
        <title>The genome of winter moth (Operophtera brumata) provides a genomic perspective on sexual dimorphism and phenology.</title>
        <authorList>
            <person name="Derks M.F."/>
            <person name="Smit S."/>
            <person name="Salis L."/>
            <person name="Schijlen E."/>
            <person name="Bossers A."/>
            <person name="Mateman C."/>
            <person name="Pijl A.S."/>
            <person name="de Ridder D."/>
            <person name="Groenen M.A."/>
            <person name="Visser M.E."/>
            <person name="Megens H.J."/>
        </authorList>
    </citation>
    <scope>NUCLEOTIDE SEQUENCE [LARGE SCALE GENOMIC DNA]</scope>
    <source>
        <strain evidence="9">WM2013NL</strain>
        <tissue evidence="9">Head and thorax</tissue>
    </source>
</reference>